<evidence type="ECO:0000313" key="1">
    <source>
        <dbReference type="EMBL" id="KAK7499455.1"/>
    </source>
</evidence>
<reference evidence="1 2" key="1">
    <citation type="journal article" date="2023" name="Sci. Data">
        <title>Genome assembly of the Korean intertidal mud-creeper Batillaria attramentaria.</title>
        <authorList>
            <person name="Patra A.K."/>
            <person name="Ho P.T."/>
            <person name="Jun S."/>
            <person name="Lee S.J."/>
            <person name="Kim Y."/>
            <person name="Won Y.J."/>
        </authorList>
    </citation>
    <scope>NUCLEOTIDE SEQUENCE [LARGE SCALE GENOMIC DNA]</scope>
    <source>
        <strain evidence="1">Wonlab-2016</strain>
    </source>
</reference>
<sequence length="131" mass="14168">MKNSGEILDGEFEATVIYDCDVPFQNSCELTSVTGQTRRHTVTQVSLNVSDVLQDALLPYLPQFEEDQATGGGSGAIGRDVLFANDKTCWECETAAPGLAYKLNQICMTCCRIASDLSSSIVANVQENLPL</sequence>
<accession>A0ABD0LJ81</accession>
<evidence type="ECO:0000313" key="2">
    <source>
        <dbReference type="Proteomes" id="UP001519460"/>
    </source>
</evidence>
<dbReference type="Proteomes" id="UP001519460">
    <property type="component" value="Unassembled WGS sequence"/>
</dbReference>
<protein>
    <submittedName>
        <fullName evidence="1">Uncharacterized protein</fullName>
    </submittedName>
</protein>
<gene>
    <name evidence="1" type="ORF">BaRGS_00009430</name>
</gene>
<name>A0ABD0LJ81_9CAEN</name>
<organism evidence="1 2">
    <name type="scientific">Batillaria attramentaria</name>
    <dbReference type="NCBI Taxonomy" id="370345"/>
    <lineage>
        <taxon>Eukaryota</taxon>
        <taxon>Metazoa</taxon>
        <taxon>Spiralia</taxon>
        <taxon>Lophotrochozoa</taxon>
        <taxon>Mollusca</taxon>
        <taxon>Gastropoda</taxon>
        <taxon>Caenogastropoda</taxon>
        <taxon>Sorbeoconcha</taxon>
        <taxon>Cerithioidea</taxon>
        <taxon>Batillariidae</taxon>
        <taxon>Batillaria</taxon>
    </lineage>
</organism>
<proteinExistence type="predicted"/>
<comment type="caution">
    <text evidence="1">The sequence shown here is derived from an EMBL/GenBank/DDBJ whole genome shotgun (WGS) entry which is preliminary data.</text>
</comment>
<keyword evidence="2" id="KW-1185">Reference proteome</keyword>
<dbReference type="AlphaFoldDB" id="A0ABD0LJ81"/>
<dbReference type="EMBL" id="JACVVK020000044">
    <property type="protein sequence ID" value="KAK7499455.1"/>
    <property type="molecule type" value="Genomic_DNA"/>
</dbReference>